<reference evidence="11 12" key="1">
    <citation type="journal article" date="2017" name="Curr. Biol.">
        <title>Genome architecture and evolution of a unichromosomal asexual nematode.</title>
        <authorList>
            <person name="Fradin H."/>
            <person name="Zegar C."/>
            <person name="Gutwein M."/>
            <person name="Lucas J."/>
            <person name="Kovtun M."/>
            <person name="Corcoran D."/>
            <person name="Baugh L.R."/>
            <person name="Kiontke K."/>
            <person name="Gunsalus K."/>
            <person name="Fitch D.H."/>
            <person name="Piano F."/>
        </authorList>
    </citation>
    <scope>NUCLEOTIDE SEQUENCE [LARGE SCALE GENOMIC DNA]</scope>
    <source>
        <strain evidence="11">PF1309</strain>
    </source>
</reference>
<dbReference type="InterPro" id="IPR018297">
    <property type="entry name" value="A/G_cyclase_CS"/>
</dbReference>
<dbReference type="Gene3D" id="6.10.250.780">
    <property type="match status" value="1"/>
</dbReference>
<evidence type="ECO:0000256" key="8">
    <source>
        <dbReference type="ARBA" id="ARBA00023293"/>
    </source>
</evidence>
<name>A0A2A2JE97_9BILA</name>
<gene>
    <name evidence="11" type="ORF">WR25_18062</name>
</gene>
<dbReference type="PROSITE" id="PS50125">
    <property type="entry name" value="GUANYLATE_CYCLASE_2"/>
    <property type="match status" value="1"/>
</dbReference>
<evidence type="ECO:0000313" key="12">
    <source>
        <dbReference type="Proteomes" id="UP000218231"/>
    </source>
</evidence>
<evidence type="ECO:0000256" key="7">
    <source>
        <dbReference type="ARBA" id="ARBA00023239"/>
    </source>
</evidence>
<dbReference type="SUPFAM" id="SSF55073">
    <property type="entry name" value="Nucleotide cyclase"/>
    <property type="match status" value="1"/>
</dbReference>
<dbReference type="STRING" id="2018661.A0A2A2JE97"/>
<sequence>MYLCSPYVTSIPELLQFGMCINSMPLHDATRDLILLNQQRLSDVEMNLQLEANNEQLEQMAKVLEVEKGKTDALLREMLPPTVAQQLKSGLSVDAREYEEVTIMFSDVPTFQQIVPLCQPKDIVHLLNELFTKFDRLIGLQKAYKVETIGDNYMSVGGIPDAVEDHCEIICHLALGMLMEARSVCDPISNNPLFVRCGIHSGPVVAGVVGAKMPRYCLFGDTVNTASRMESHSPPGRIHCSETAKL</sequence>
<dbReference type="GO" id="GO:0008074">
    <property type="term" value="C:guanylate cyclase complex, soluble"/>
    <property type="evidence" value="ECO:0007669"/>
    <property type="project" value="TreeGrafter"/>
</dbReference>
<dbReference type="GO" id="GO:0070482">
    <property type="term" value="P:response to oxygen levels"/>
    <property type="evidence" value="ECO:0007669"/>
    <property type="project" value="TreeGrafter"/>
</dbReference>
<comment type="catalytic activity">
    <reaction evidence="1">
        <text>GTP = 3',5'-cyclic GMP + diphosphate</text>
        <dbReference type="Rhea" id="RHEA:13665"/>
        <dbReference type="ChEBI" id="CHEBI:33019"/>
        <dbReference type="ChEBI" id="CHEBI:37565"/>
        <dbReference type="ChEBI" id="CHEBI:57746"/>
        <dbReference type="EC" id="4.6.1.2"/>
    </reaction>
</comment>
<dbReference type="PANTHER" id="PTHR45655">
    <property type="entry name" value="GUANYLATE CYCLASE SOLUBLE SUBUNIT BETA-2"/>
    <property type="match status" value="1"/>
</dbReference>
<dbReference type="GO" id="GO:0004383">
    <property type="term" value="F:guanylate cyclase activity"/>
    <property type="evidence" value="ECO:0007669"/>
    <property type="project" value="UniProtKB-EC"/>
</dbReference>
<dbReference type="Pfam" id="PF00211">
    <property type="entry name" value="Guanylate_cyc"/>
    <property type="match status" value="1"/>
</dbReference>
<keyword evidence="8" id="KW-0141">cGMP biosynthesis</keyword>
<dbReference type="Proteomes" id="UP000218231">
    <property type="component" value="Unassembled WGS sequence"/>
</dbReference>
<dbReference type="GO" id="GO:0005525">
    <property type="term" value="F:GTP binding"/>
    <property type="evidence" value="ECO:0007669"/>
    <property type="project" value="UniProtKB-KW"/>
</dbReference>
<dbReference type="InterPro" id="IPR011645">
    <property type="entry name" value="HNOB_dom_associated"/>
</dbReference>
<dbReference type="CDD" id="cd07302">
    <property type="entry name" value="CHD"/>
    <property type="match status" value="1"/>
</dbReference>
<evidence type="ECO:0000256" key="4">
    <source>
        <dbReference type="ARBA" id="ARBA00022490"/>
    </source>
</evidence>
<dbReference type="FunFam" id="3.30.70.1230:FF:000007">
    <property type="entry name" value="Guanylate cyclase soluble subunit alpha-3"/>
    <property type="match status" value="1"/>
</dbReference>
<evidence type="ECO:0000256" key="5">
    <source>
        <dbReference type="ARBA" id="ARBA00022741"/>
    </source>
</evidence>
<dbReference type="AlphaFoldDB" id="A0A2A2JE97"/>
<dbReference type="GO" id="GO:0019934">
    <property type="term" value="P:cGMP-mediated signaling"/>
    <property type="evidence" value="ECO:0007669"/>
    <property type="project" value="TreeGrafter"/>
</dbReference>
<keyword evidence="7 9" id="KW-0456">Lyase</keyword>
<evidence type="ECO:0000256" key="9">
    <source>
        <dbReference type="RuleBase" id="RU000405"/>
    </source>
</evidence>
<proteinExistence type="inferred from homology"/>
<comment type="subcellular location">
    <subcellularLocation>
        <location evidence="2">Cytoplasm</location>
    </subcellularLocation>
</comment>
<feature type="domain" description="Guanylate cyclase" evidence="10">
    <location>
        <begin position="102"/>
        <end position="230"/>
    </location>
</feature>
<comment type="caution">
    <text evidence="11">The sequence shown here is derived from an EMBL/GenBank/DDBJ whole genome shotgun (WGS) entry which is preliminary data.</text>
</comment>
<dbReference type="Gene3D" id="3.30.70.1230">
    <property type="entry name" value="Nucleotide cyclase"/>
    <property type="match status" value="1"/>
</dbReference>
<keyword evidence="4" id="KW-0963">Cytoplasm</keyword>
<evidence type="ECO:0000259" key="10">
    <source>
        <dbReference type="PROSITE" id="PS50125"/>
    </source>
</evidence>
<evidence type="ECO:0000256" key="6">
    <source>
        <dbReference type="ARBA" id="ARBA00023134"/>
    </source>
</evidence>
<organism evidence="11 12">
    <name type="scientific">Diploscapter pachys</name>
    <dbReference type="NCBI Taxonomy" id="2018661"/>
    <lineage>
        <taxon>Eukaryota</taxon>
        <taxon>Metazoa</taxon>
        <taxon>Ecdysozoa</taxon>
        <taxon>Nematoda</taxon>
        <taxon>Chromadorea</taxon>
        <taxon>Rhabditida</taxon>
        <taxon>Rhabditina</taxon>
        <taxon>Rhabditomorpha</taxon>
        <taxon>Rhabditoidea</taxon>
        <taxon>Rhabditidae</taxon>
        <taxon>Diploscapter</taxon>
    </lineage>
</organism>
<evidence type="ECO:0000313" key="11">
    <source>
        <dbReference type="EMBL" id="PAV60033.1"/>
    </source>
</evidence>
<dbReference type="InterPro" id="IPR001054">
    <property type="entry name" value="A/G_cyclase"/>
</dbReference>
<keyword evidence="5" id="KW-0547">Nucleotide-binding</keyword>
<dbReference type="Pfam" id="PF07701">
    <property type="entry name" value="HNOBA"/>
    <property type="match status" value="1"/>
</dbReference>
<evidence type="ECO:0000256" key="3">
    <source>
        <dbReference type="ARBA" id="ARBA00012202"/>
    </source>
</evidence>
<accession>A0A2A2JE97</accession>
<keyword evidence="6" id="KW-0342">GTP-binding</keyword>
<dbReference type="OrthoDB" id="6127067at2759"/>
<dbReference type="EC" id="4.6.1.2" evidence="3"/>
<keyword evidence="12" id="KW-1185">Reference proteome</keyword>
<protein>
    <recommendedName>
        <fullName evidence="3">guanylate cyclase</fullName>
        <ecNumber evidence="3">4.6.1.2</ecNumber>
    </recommendedName>
</protein>
<evidence type="ECO:0000256" key="2">
    <source>
        <dbReference type="ARBA" id="ARBA00004496"/>
    </source>
</evidence>
<dbReference type="PROSITE" id="PS00452">
    <property type="entry name" value="GUANYLATE_CYCLASE_1"/>
    <property type="match status" value="1"/>
</dbReference>
<dbReference type="SMART" id="SM00044">
    <property type="entry name" value="CYCc"/>
    <property type="match status" value="1"/>
</dbReference>
<dbReference type="PANTHER" id="PTHR45655:SF16">
    <property type="entry name" value="SOLUBLE GUANYLATE CYCLASE GCY-36"/>
    <property type="match status" value="1"/>
</dbReference>
<dbReference type="InterPro" id="IPR029787">
    <property type="entry name" value="Nucleotide_cyclase"/>
</dbReference>
<comment type="similarity">
    <text evidence="9">Belongs to the adenylyl cyclase class-4/guanylyl cyclase family.</text>
</comment>
<dbReference type="EMBL" id="LIAE01010490">
    <property type="protein sequence ID" value="PAV60033.1"/>
    <property type="molecule type" value="Genomic_DNA"/>
</dbReference>
<evidence type="ECO:0000256" key="1">
    <source>
        <dbReference type="ARBA" id="ARBA00001436"/>
    </source>
</evidence>